<dbReference type="PANTHER" id="PTHR43172:SF1">
    <property type="entry name" value="ADENYLOSUCCINATE LYASE"/>
    <property type="match status" value="1"/>
</dbReference>
<organism evidence="3">
    <name type="scientific">marine sediment metagenome</name>
    <dbReference type="NCBI Taxonomy" id="412755"/>
    <lineage>
        <taxon>unclassified sequences</taxon>
        <taxon>metagenomes</taxon>
        <taxon>ecological metagenomes</taxon>
    </lineage>
</organism>
<dbReference type="PANTHER" id="PTHR43172">
    <property type="entry name" value="ADENYLOSUCCINATE LYASE"/>
    <property type="match status" value="1"/>
</dbReference>
<dbReference type="SUPFAM" id="SSF48557">
    <property type="entry name" value="L-aspartase-like"/>
    <property type="match status" value="1"/>
</dbReference>
<dbReference type="GO" id="GO:0044208">
    <property type="term" value="P:'de novo' AMP biosynthetic process"/>
    <property type="evidence" value="ECO:0007669"/>
    <property type="project" value="TreeGrafter"/>
</dbReference>
<dbReference type="InterPro" id="IPR008948">
    <property type="entry name" value="L-Aspartase-like"/>
</dbReference>
<comment type="caution">
    <text evidence="3">The sequence shown here is derived from an EMBL/GenBank/DDBJ whole genome shotgun (WGS) entry which is preliminary data.</text>
</comment>
<evidence type="ECO:0000256" key="1">
    <source>
        <dbReference type="ARBA" id="ARBA00023239"/>
    </source>
</evidence>
<dbReference type="SMART" id="SM00998">
    <property type="entry name" value="ADSL_C"/>
    <property type="match status" value="1"/>
</dbReference>
<name>X1HWX1_9ZZZZ</name>
<dbReference type="GO" id="GO:0070626">
    <property type="term" value="F:(S)-2-(5-amino-1-(5-phospho-D-ribosyl)imidazole-4-carboxamido) succinate lyase (fumarate-forming) activity"/>
    <property type="evidence" value="ECO:0007669"/>
    <property type="project" value="TreeGrafter"/>
</dbReference>
<sequence>LDYIINKLARVLENITIYPEDMRRNIDRTGGIFFSQRLLLELAKKGLSREDAYRIVQKEAMKCWQENADFRHLVKHNSEIGKYLKEKELDSIFDLQYYLGWIDHIFQRLGIPTS</sequence>
<dbReference type="EMBL" id="BARU01018593">
    <property type="protein sequence ID" value="GAH58329.1"/>
    <property type="molecule type" value="Genomic_DNA"/>
</dbReference>
<feature type="non-terminal residue" evidence="3">
    <location>
        <position position="1"/>
    </location>
</feature>
<dbReference type="AlphaFoldDB" id="X1HWX1"/>
<dbReference type="Gene3D" id="1.10.40.30">
    <property type="entry name" value="Fumarase/aspartase (C-terminal domain)"/>
    <property type="match status" value="1"/>
</dbReference>
<dbReference type="FunFam" id="1.10.40.30:FF:000007">
    <property type="entry name" value="Adenylosuccinate lyase"/>
    <property type="match status" value="1"/>
</dbReference>
<reference evidence="3" key="1">
    <citation type="journal article" date="2014" name="Front. Microbiol.">
        <title>High frequency of phylogenetically diverse reductive dehalogenase-homologous genes in deep subseafloor sedimentary metagenomes.</title>
        <authorList>
            <person name="Kawai M."/>
            <person name="Futagami T."/>
            <person name="Toyoda A."/>
            <person name="Takaki Y."/>
            <person name="Nishi S."/>
            <person name="Hori S."/>
            <person name="Arai W."/>
            <person name="Tsubouchi T."/>
            <person name="Morono Y."/>
            <person name="Uchiyama I."/>
            <person name="Ito T."/>
            <person name="Fujiyama A."/>
            <person name="Inagaki F."/>
            <person name="Takami H."/>
        </authorList>
    </citation>
    <scope>NUCLEOTIDE SEQUENCE</scope>
    <source>
        <strain evidence="3">Expedition CK06-06</strain>
    </source>
</reference>
<keyword evidence="1" id="KW-0456">Lyase</keyword>
<gene>
    <name evidence="3" type="ORF">S03H2_30727</name>
</gene>
<proteinExistence type="predicted"/>
<evidence type="ECO:0000313" key="3">
    <source>
        <dbReference type="EMBL" id="GAH58329.1"/>
    </source>
</evidence>
<evidence type="ECO:0000259" key="2">
    <source>
        <dbReference type="SMART" id="SM00998"/>
    </source>
</evidence>
<dbReference type="InterPro" id="IPR019468">
    <property type="entry name" value="AdenyloSucc_lyase_C"/>
</dbReference>
<dbReference type="Pfam" id="PF10397">
    <property type="entry name" value="ADSL_C"/>
    <property type="match status" value="1"/>
</dbReference>
<dbReference type="GO" id="GO:0004018">
    <property type="term" value="F:N6-(1,2-dicarboxyethyl)AMP AMP-lyase (fumarate-forming) activity"/>
    <property type="evidence" value="ECO:0007669"/>
    <property type="project" value="TreeGrafter"/>
</dbReference>
<protein>
    <recommendedName>
        <fullName evidence="2">Adenylosuccinate lyase C-terminal domain-containing protein</fullName>
    </recommendedName>
</protein>
<accession>X1HWX1</accession>
<dbReference type="GO" id="GO:0005829">
    <property type="term" value="C:cytosol"/>
    <property type="evidence" value="ECO:0007669"/>
    <property type="project" value="TreeGrafter"/>
</dbReference>
<feature type="domain" description="Adenylosuccinate lyase C-terminal" evidence="2">
    <location>
        <begin position="30"/>
        <end position="110"/>
    </location>
</feature>